<evidence type="ECO:0000313" key="2">
    <source>
        <dbReference type="Proteomes" id="UP000199063"/>
    </source>
</evidence>
<dbReference type="Proteomes" id="UP000199063">
    <property type="component" value="Unassembled WGS sequence"/>
</dbReference>
<gene>
    <name evidence="1" type="ORF">SAMN05444921_103206</name>
</gene>
<name>A0A1G9Q2H2_9ACTN</name>
<keyword evidence="2" id="KW-1185">Reference proteome</keyword>
<dbReference type="GeneID" id="96657361"/>
<accession>A0A1G9Q2H2</accession>
<protein>
    <submittedName>
        <fullName evidence="1">Uncharacterized protein</fullName>
    </submittedName>
</protein>
<organism evidence="1 2">
    <name type="scientific">Streptomyces wuyuanensis</name>
    <dbReference type="NCBI Taxonomy" id="1196353"/>
    <lineage>
        <taxon>Bacteria</taxon>
        <taxon>Bacillati</taxon>
        <taxon>Actinomycetota</taxon>
        <taxon>Actinomycetes</taxon>
        <taxon>Kitasatosporales</taxon>
        <taxon>Streptomycetaceae</taxon>
        <taxon>Streptomyces</taxon>
    </lineage>
</organism>
<dbReference type="STRING" id="1196353.SAMN05444921_103206"/>
<evidence type="ECO:0000313" key="1">
    <source>
        <dbReference type="EMBL" id="SDM04545.1"/>
    </source>
</evidence>
<proteinExistence type="predicted"/>
<reference evidence="2" key="1">
    <citation type="submission" date="2016-10" db="EMBL/GenBank/DDBJ databases">
        <authorList>
            <person name="Varghese N."/>
            <person name="Submissions S."/>
        </authorList>
    </citation>
    <scope>NUCLEOTIDE SEQUENCE [LARGE SCALE GENOMIC DNA]</scope>
    <source>
        <strain evidence="2">CGMCC 4.7042</strain>
    </source>
</reference>
<dbReference type="EMBL" id="FNHI01000003">
    <property type="protein sequence ID" value="SDM04545.1"/>
    <property type="molecule type" value="Genomic_DNA"/>
</dbReference>
<sequence length="35" mass="3857">MNKKVIGGAAAATAVVALVKGFLPDIRRYLRIRRM</sequence>
<dbReference type="AlphaFoldDB" id="A0A1G9Q2H2"/>
<dbReference type="Pfam" id="PF21833">
    <property type="entry name" value="DUF6893"/>
    <property type="match status" value="1"/>
</dbReference>
<dbReference type="RefSeq" id="WP_392618218.1">
    <property type="nucleotide sequence ID" value="NZ_FNHI01000003.1"/>
</dbReference>
<dbReference type="InterPro" id="IPR054188">
    <property type="entry name" value="DUF6893"/>
</dbReference>